<name>A0A916LL71_KRYT1</name>
<organism evidence="1 2">
    <name type="scientific">Kryptobacter tengchongensis</name>
    <dbReference type="NCBI Taxonomy" id="1643429"/>
    <lineage>
        <taxon>Bacteria</taxon>
        <taxon>Pseudomonadati</taxon>
        <taxon>Candidatus Kryptoniota</taxon>
        <taxon>Candidatus Kryptobacter</taxon>
    </lineage>
</organism>
<sequence length="148" mass="17669">MKASEIIQAVDEFSGGRLREKNSLEVLLTIAVENNLMNLVDDIAFHSKFLWRVFNFLKSGRKIFGETADQKADEERYKARLTSQISESVERIRSLILKILERFPEVEKQRFFDKFLKIDAESFENFMNLVHDFYWFKNWRIDEHGKEI</sequence>
<dbReference type="AlphaFoldDB" id="A0A916LL71"/>
<dbReference type="Proteomes" id="UP000243105">
    <property type="component" value="Unassembled WGS sequence"/>
</dbReference>
<protein>
    <submittedName>
        <fullName evidence="1">Uncharacterized protein</fullName>
    </submittedName>
</protein>
<accession>A0A916LL71</accession>
<dbReference type="RefSeq" id="WP_072212783.1">
    <property type="nucleotide sequence ID" value="NZ_CZVV01000193.1"/>
</dbReference>
<evidence type="ECO:0000313" key="1">
    <source>
        <dbReference type="EMBL" id="CUT05853.1"/>
    </source>
</evidence>
<reference evidence="1 2" key="1">
    <citation type="submission" date="2015-11" db="EMBL/GenBank/DDBJ databases">
        <authorList>
            <person name="Varghese N."/>
        </authorList>
    </citation>
    <scope>NUCLEOTIDE SEQUENCE [LARGE SCALE GENOMIC DNA]</scope>
    <source>
        <strain evidence="1 2">JGI-25</strain>
    </source>
</reference>
<proteinExistence type="predicted"/>
<gene>
    <name evidence="1" type="ORF">JGI25_01665</name>
</gene>
<comment type="caution">
    <text evidence="1">The sequence shown here is derived from an EMBL/GenBank/DDBJ whole genome shotgun (WGS) entry which is preliminary data.</text>
</comment>
<evidence type="ECO:0000313" key="2">
    <source>
        <dbReference type="Proteomes" id="UP000243105"/>
    </source>
</evidence>
<dbReference type="EMBL" id="CZVV01000193">
    <property type="protein sequence ID" value="CUT05853.1"/>
    <property type="molecule type" value="Genomic_DNA"/>
</dbReference>